<evidence type="ECO:0000256" key="2">
    <source>
        <dbReference type="ARBA" id="ARBA00023002"/>
    </source>
</evidence>
<accession>A0A1Y6K6Y6</accession>
<dbReference type="GO" id="GO:0009089">
    <property type="term" value="P:lysine biosynthetic process via diaminopimelate"/>
    <property type="evidence" value="ECO:0007669"/>
    <property type="project" value="InterPro"/>
</dbReference>
<protein>
    <submittedName>
        <fullName evidence="5">Putative dihydrodipicolinate reductase</fullName>
    </submittedName>
</protein>
<dbReference type="SUPFAM" id="SSF51735">
    <property type="entry name" value="NAD(P)-binding Rossmann-fold domains"/>
    <property type="match status" value="1"/>
</dbReference>
<feature type="domain" description="Dihydrodipicolinate reductase N-terminal" evidence="3">
    <location>
        <begin position="10"/>
        <end position="101"/>
    </location>
</feature>
<dbReference type="InterPro" id="IPR045760">
    <property type="entry name" value="DAP_DH_C"/>
</dbReference>
<dbReference type="InterPro" id="IPR000846">
    <property type="entry name" value="DapB_N"/>
</dbReference>
<keyword evidence="1" id="KW-0521">NADP</keyword>
<dbReference type="Gene3D" id="3.40.50.720">
    <property type="entry name" value="NAD(P)-binding Rossmann-like Domain"/>
    <property type="match status" value="1"/>
</dbReference>
<dbReference type="OrthoDB" id="9767616at2"/>
<evidence type="ECO:0000259" key="3">
    <source>
        <dbReference type="Pfam" id="PF01113"/>
    </source>
</evidence>
<gene>
    <name evidence="5" type="ORF">CFX1CAM_0745</name>
</gene>
<dbReference type="AlphaFoldDB" id="A0A1Y6K6Y6"/>
<dbReference type="NCBIfam" id="NF040740">
    <property type="entry name" value="ornith_Ord"/>
    <property type="match status" value="1"/>
</dbReference>
<dbReference type="Proteomes" id="UP000195514">
    <property type="component" value="Chromosome I"/>
</dbReference>
<dbReference type="Pfam" id="PF01113">
    <property type="entry name" value="DapB_N"/>
    <property type="match status" value="1"/>
</dbReference>
<evidence type="ECO:0000313" key="6">
    <source>
        <dbReference type="Proteomes" id="UP000195514"/>
    </source>
</evidence>
<organism evidence="5 6">
    <name type="scientific">Candidatus Brevifilum fermentans</name>
    <dbReference type="NCBI Taxonomy" id="1986204"/>
    <lineage>
        <taxon>Bacteria</taxon>
        <taxon>Bacillati</taxon>
        <taxon>Chloroflexota</taxon>
        <taxon>Anaerolineae</taxon>
        <taxon>Anaerolineales</taxon>
        <taxon>Anaerolineaceae</taxon>
        <taxon>Candidatus Brevifilum</taxon>
    </lineage>
</organism>
<sequence length="347" mass="37238">MKKTIRVLQWGLGAMGSGMARLTLEKPGLEIVAAIDSFPEYVGKDLGQVLGVGKDLGVIVTDQPETVLDRDKVDIVIIATTSWVAHQMPDLRKIINAGINVISIAEEMSDAEAQNPELAQELDQLAKQQGVTVLGTGVNPGYVLDLLVIALTGGCHSVDRIEASRVNDLSPYGPTVMETQGVGTTPEVFRQGVADGTIVGHVGFPESIRMISEALGLGVDRIEEHREPIVSNVFRETPHVKVEPGMVAGCAHTGIGYRGDKEVIRLIHPQQIHPQLEDQDTGDYIHIYGVPEIDMAIKPEIAGGIATMGIAVNMVPHVVAASPGLKRMIDLPIPAALMGESAYHRRI</sequence>
<name>A0A1Y6K6Y6_9CHLR</name>
<proteinExistence type="predicted"/>
<evidence type="ECO:0000256" key="1">
    <source>
        <dbReference type="ARBA" id="ARBA00022857"/>
    </source>
</evidence>
<dbReference type="GO" id="GO:0008839">
    <property type="term" value="F:4-hydroxy-tetrahydrodipicolinate reductase"/>
    <property type="evidence" value="ECO:0007669"/>
    <property type="project" value="InterPro"/>
</dbReference>
<evidence type="ECO:0000313" key="5">
    <source>
        <dbReference type="EMBL" id="SMX53810.1"/>
    </source>
</evidence>
<dbReference type="RefSeq" id="WP_087861725.1">
    <property type="nucleotide sequence ID" value="NZ_LT859958.1"/>
</dbReference>
<dbReference type="KEGG" id="abat:CFX1CAM_0745"/>
<reference evidence="6" key="1">
    <citation type="submission" date="2017-05" db="EMBL/GenBank/DDBJ databases">
        <authorList>
            <person name="Kirkegaard R."/>
            <person name="Mcilroy J S."/>
        </authorList>
    </citation>
    <scope>NUCLEOTIDE SEQUENCE [LARGE SCALE GENOMIC DNA]</scope>
</reference>
<feature type="domain" description="2,4-diaminopentanoate dehydrogenase C-terminal" evidence="4">
    <location>
        <begin position="142"/>
        <end position="344"/>
    </location>
</feature>
<keyword evidence="6" id="KW-1185">Reference proteome</keyword>
<evidence type="ECO:0000259" key="4">
    <source>
        <dbReference type="Pfam" id="PF19328"/>
    </source>
</evidence>
<dbReference type="InterPro" id="IPR036291">
    <property type="entry name" value="NAD(P)-bd_dom_sf"/>
</dbReference>
<dbReference type="Pfam" id="PF19328">
    <property type="entry name" value="DAP_DH_C"/>
    <property type="match status" value="1"/>
</dbReference>
<keyword evidence="2" id="KW-0560">Oxidoreductase</keyword>
<dbReference type="EMBL" id="LT859958">
    <property type="protein sequence ID" value="SMX53810.1"/>
    <property type="molecule type" value="Genomic_DNA"/>
</dbReference>
<dbReference type="CDD" id="cd24146">
    <property type="entry name" value="nat-AmDH_N_like"/>
    <property type="match status" value="1"/>
</dbReference>